<dbReference type="OrthoDB" id="2392789at2759"/>
<feature type="region of interest" description="Disordered" evidence="1">
    <location>
        <begin position="152"/>
        <end position="177"/>
    </location>
</feature>
<evidence type="ECO:0000313" key="3">
    <source>
        <dbReference type="EMBL" id="TFK26655.1"/>
    </source>
</evidence>
<feature type="transmembrane region" description="Helical" evidence="2">
    <location>
        <begin position="98"/>
        <end position="118"/>
    </location>
</feature>
<protein>
    <submittedName>
        <fullName evidence="3">Uncharacterized protein</fullName>
    </submittedName>
</protein>
<reference evidence="3 4" key="1">
    <citation type="journal article" date="2019" name="Nat. Ecol. Evol.">
        <title>Megaphylogeny resolves global patterns of mushroom evolution.</title>
        <authorList>
            <person name="Varga T."/>
            <person name="Krizsan K."/>
            <person name="Foldi C."/>
            <person name="Dima B."/>
            <person name="Sanchez-Garcia M."/>
            <person name="Sanchez-Ramirez S."/>
            <person name="Szollosi G.J."/>
            <person name="Szarkandi J.G."/>
            <person name="Papp V."/>
            <person name="Albert L."/>
            <person name="Andreopoulos W."/>
            <person name="Angelini C."/>
            <person name="Antonin V."/>
            <person name="Barry K.W."/>
            <person name="Bougher N.L."/>
            <person name="Buchanan P."/>
            <person name="Buyck B."/>
            <person name="Bense V."/>
            <person name="Catcheside P."/>
            <person name="Chovatia M."/>
            <person name="Cooper J."/>
            <person name="Damon W."/>
            <person name="Desjardin D."/>
            <person name="Finy P."/>
            <person name="Geml J."/>
            <person name="Haridas S."/>
            <person name="Hughes K."/>
            <person name="Justo A."/>
            <person name="Karasinski D."/>
            <person name="Kautmanova I."/>
            <person name="Kiss B."/>
            <person name="Kocsube S."/>
            <person name="Kotiranta H."/>
            <person name="LaButti K.M."/>
            <person name="Lechner B.E."/>
            <person name="Liimatainen K."/>
            <person name="Lipzen A."/>
            <person name="Lukacs Z."/>
            <person name="Mihaltcheva S."/>
            <person name="Morgado L.N."/>
            <person name="Niskanen T."/>
            <person name="Noordeloos M.E."/>
            <person name="Ohm R.A."/>
            <person name="Ortiz-Santana B."/>
            <person name="Ovrebo C."/>
            <person name="Racz N."/>
            <person name="Riley R."/>
            <person name="Savchenko A."/>
            <person name="Shiryaev A."/>
            <person name="Soop K."/>
            <person name="Spirin V."/>
            <person name="Szebenyi C."/>
            <person name="Tomsovsky M."/>
            <person name="Tulloss R.E."/>
            <person name="Uehling J."/>
            <person name="Grigoriev I.V."/>
            <person name="Vagvolgyi C."/>
            <person name="Papp T."/>
            <person name="Martin F.M."/>
            <person name="Miettinen O."/>
            <person name="Hibbett D.S."/>
            <person name="Nagy L.G."/>
        </authorList>
    </citation>
    <scope>NUCLEOTIDE SEQUENCE [LARGE SCALE GENOMIC DNA]</scope>
    <source>
        <strain evidence="3 4">CBS 121175</strain>
    </source>
</reference>
<keyword evidence="2" id="KW-1133">Transmembrane helix</keyword>
<dbReference type="GO" id="GO:0046921">
    <property type="term" value="F:alpha-(1-&gt;6)-fucosyltransferase activity"/>
    <property type="evidence" value="ECO:0007669"/>
    <property type="project" value="TreeGrafter"/>
</dbReference>
<evidence type="ECO:0000256" key="2">
    <source>
        <dbReference type="SAM" id="Phobius"/>
    </source>
</evidence>
<feature type="region of interest" description="Disordered" evidence="1">
    <location>
        <begin position="1"/>
        <end position="38"/>
    </location>
</feature>
<keyword evidence="2" id="KW-0472">Membrane</keyword>
<dbReference type="Proteomes" id="UP000307440">
    <property type="component" value="Unassembled WGS sequence"/>
</dbReference>
<gene>
    <name evidence="3" type="ORF">FA15DRAFT_667127</name>
</gene>
<dbReference type="GO" id="GO:0006487">
    <property type="term" value="P:protein N-linked glycosylation"/>
    <property type="evidence" value="ECO:0007669"/>
    <property type="project" value="TreeGrafter"/>
</dbReference>
<sequence length="593" mass="66183">MPRPNPLQKFSSALSSNADYQVLTPRTPHSRTARAEEGESVFAKLQANANDFDDGVTYEQQQSAPLLHSSASGRFPAGLNPKEDDDAEKVRLSPLTKACGVFGVVLAGVLLVMAVVSWSSPGTLQRYLGFAAVDPAQMQAQSPEKVIVATASESHSESSFPAQATDHAQSPNPHGSNMQSISYANYTTFPLTPVQYLQECGKQMSGFMSHGDYWDVSPMGEMDVEHEDPPQTGTCKSTITYMLSGRVGLAADLALMAATAALARERNRTFLVEDSFWNRGKWKDHFQDVRIGQPGPEPDCRPPPAKEMVACPRTGRHWIVNSYTAKFHLGHTFEDHYENPFKHELNRQKEIFQASEESFRTTIRPNRETTRLINLAKQELARVFMAHLGDRDPTRGENTYFSVHVRRGDRIPQGWEYHRKPIPAQVYHDYINETAVRLYRDADDIRRTPVVYIASDSPESASELESMYKGPSFHLGKSSIQELKAIASDSEYRQNEFNELPAAKQFSLNKGAIVDLAMVTGLWDHSQSEPLMLDAAICAVSSTFCKLAAIGLGWDDAFGQVDDMGSIDNVRKRWVDLDTKGSELPVWRPFELF</sequence>
<dbReference type="PANTHER" id="PTHR13132:SF29">
    <property type="entry name" value="ALPHA-(1,6)-FUCOSYLTRANSFERASE"/>
    <property type="match status" value="1"/>
</dbReference>
<dbReference type="EMBL" id="ML210172">
    <property type="protein sequence ID" value="TFK26655.1"/>
    <property type="molecule type" value="Genomic_DNA"/>
</dbReference>
<feature type="compositionally biased region" description="Polar residues" evidence="1">
    <location>
        <begin position="8"/>
        <end position="19"/>
    </location>
</feature>
<keyword evidence="4" id="KW-1185">Reference proteome</keyword>
<name>A0A5C3L1Q4_COPMA</name>
<evidence type="ECO:0000313" key="4">
    <source>
        <dbReference type="Proteomes" id="UP000307440"/>
    </source>
</evidence>
<keyword evidence="2" id="KW-0812">Transmembrane</keyword>
<dbReference type="PANTHER" id="PTHR13132">
    <property type="entry name" value="ALPHA- 1,6 -FUCOSYLTRANSFERASE"/>
    <property type="match status" value="1"/>
</dbReference>
<proteinExistence type="predicted"/>
<evidence type="ECO:0000256" key="1">
    <source>
        <dbReference type="SAM" id="MobiDB-lite"/>
    </source>
</evidence>
<organism evidence="3 4">
    <name type="scientific">Coprinopsis marcescibilis</name>
    <name type="common">Agaric fungus</name>
    <name type="synonym">Psathyrella marcescibilis</name>
    <dbReference type="NCBI Taxonomy" id="230819"/>
    <lineage>
        <taxon>Eukaryota</taxon>
        <taxon>Fungi</taxon>
        <taxon>Dikarya</taxon>
        <taxon>Basidiomycota</taxon>
        <taxon>Agaricomycotina</taxon>
        <taxon>Agaricomycetes</taxon>
        <taxon>Agaricomycetidae</taxon>
        <taxon>Agaricales</taxon>
        <taxon>Agaricineae</taxon>
        <taxon>Psathyrellaceae</taxon>
        <taxon>Coprinopsis</taxon>
    </lineage>
</organism>
<dbReference type="Gene3D" id="3.40.50.11350">
    <property type="match status" value="1"/>
</dbReference>
<dbReference type="AlphaFoldDB" id="A0A5C3L1Q4"/>
<accession>A0A5C3L1Q4</accession>